<protein>
    <recommendedName>
        <fullName evidence="3">Phosphodiester glycosidase domain-containing protein</fullName>
    </recommendedName>
</protein>
<dbReference type="Proteomes" id="UP001500979">
    <property type="component" value="Unassembled WGS sequence"/>
</dbReference>
<dbReference type="Pfam" id="PF09992">
    <property type="entry name" value="NAGPA"/>
    <property type="match status" value="1"/>
</dbReference>
<feature type="chain" id="PRO_5045668401" description="Phosphodiester glycosidase domain-containing protein" evidence="2">
    <location>
        <begin position="34"/>
        <end position="410"/>
    </location>
</feature>
<name>A0ABN3VG53_9PSEU</name>
<keyword evidence="2" id="KW-0732">Signal</keyword>
<evidence type="ECO:0000313" key="4">
    <source>
        <dbReference type="EMBL" id="GAA2799910.1"/>
    </source>
</evidence>
<dbReference type="RefSeq" id="WP_344681672.1">
    <property type="nucleotide sequence ID" value="NZ_BAAAUX010000016.1"/>
</dbReference>
<feature type="signal peptide" evidence="2">
    <location>
        <begin position="1"/>
        <end position="33"/>
    </location>
</feature>
<feature type="domain" description="Phosphodiester glycosidase" evidence="3">
    <location>
        <begin position="233"/>
        <end position="408"/>
    </location>
</feature>
<proteinExistence type="predicted"/>
<evidence type="ECO:0000256" key="1">
    <source>
        <dbReference type="SAM" id="MobiDB-lite"/>
    </source>
</evidence>
<sequence length="410" mass="41902">MKSKTRLPGGRKLTLGVAAVCGVLLTPITPAGAAPGVLLSDDEPVAPGVTFRSFTWKTDHGSTQGYLLQADLTNPRVDLGLLHRESVTEPTAISALADGQKAVAGVNGDFFNNTDEHEGVTPTGSAVGAEIAAGHDRKAAVPDGQRFGPGLPDGTTTEDVFGLGVDRVARVGTVSLEGKIQTDQGVLGVDGLNQYALPVDGVGVFTSEWGSMSRLRSTCGTDTDRGAPCSDTTIEVVVNDGKVAEVHDKPGEGAIAEGDFVLVGREGGVGELDDLKPGDPVSVDYGLAPVGAPEYQAAVGGFPILRDGAALSDLDTEALAPRTSAGVSADGKHVFLVAMDGRSDVSVGLTVSELADLLKQLGADDAVNLDGGGSTTLVAREEGADRVTVRNNPSDGKERPVANGIGLFSK</sequence>
<reference evidence="4 5" key="1">
    <citation type="journal article" date="2019" name="Int. J. Syst. Evol. Microbiol.">
        <title>The Global Catalogue of Microorganisms (GCM) 10K type strain sequencing project: providing services to taxonomists for standard genome sequencing and annotation.</title>
        <authorList>
            <consortium name="The Broad Institute Genomics Platform"/>
            <consortium name="The Broad Institute Genome Sequencing Center for Infectious Disease"/>
            <person name="Wu L."/>
            <person name="Ma J."/>
        </authorList>
    </citation>
    <scope>NUCLEOTIDE SEQUENCE [LARGE SCALE GENOMIC DNA]</scope>
    <source>
        <strain evidence="4 5">JCM 9383</strain>
    </source>
</reference>
<evidence type="ECO:0000256" key="2">
    <source>
        <dbReference type="SAM" id="SignalP"/>
    </source>
</evidence>
<organism evidence="4 5">
    <name type="scientific">Saccharopolyspora taberi</name>
    <dbReference type="NCBI Taxonomy" id="60895"/>
    <lineage>
        <taxon>Bacteria</taxon>
        <taxon>Bacillati</taxon>
        <taxon>Actinomycetota</taxon>
        <taxon>Actinomycetes</taxon>
        <taxon>Pseudonocardiales</taxon>
        <taxon>Pseudonocardiaceae</taxon>
        <taxon>Saccharopolyspora</taxon>
    </lineage>
</organism>
<dbReference type="EMBL" id="BAAAUX010000016">
    <property type="protein sequence ID" value="GAA2799910.1"/>
    <property type="molecule type" value="Genomic_DNA"/>
</dbReference>
<evidence type="ECO:0000259" key="3">
    <source>
        <dbReference type="Pfam" id="PF09992"/>
    </source>
</evidence>
<gene>
    <name evidence="4" type="ORF">GCM10010470_38760</name>
</gene>
<dbReference type="PANTHER" id="PTHR40446">
    <property type="entry name" value="N-ACETYLGLUCOSAMINE-1-PHOSPHODIESTER ALPHA-N-ACETYLGLUCOSAMINIDASE"/>
    <property type="match status" value="1"/>
</dbReference>
<accession>A0ABN3VG53</accession>
<dbReference type="InterPro" id="IPR018711">
    <property type="entry name" value="NAGPA"/>
</dbReference>
<keyword evidence="5" id="KW-1185">Reference proteome</keyword>
<comment type="caution">
    <text evidence="4">The sequence shown here is derived from an EMBL/GenBank/DDBJ whole genome shotgun (WGS) entry which is preliminary data.</text>
</comment>
<feature type="region of interest" description="Disordered" evidence="1">
    <location>
        <begin position="388"/>
        <end position="410"/>
    </location>
</feature>
<dbReference type="PANTHER" id="PTHR40446:SF2">
    <property type="entry name" value="N-ACETYLGLUCOSAMINE-1-PHOSPHODIESTER ALPHA-N-ACETYLGLUCOSAMINIDASE"/>
    <property type="match status" value="1"/>
</dbReference>
<evidence type="ECO:0000313" key="5">
    <source>
        <dbReference type="Proteomes" id="UP001500979"/>
    </source>
</evidence>